<dbReference type="RefSeq" id="WP_099651453.1">
    <property type="nucleotide sequence ID" value="NZ_CP022507.1"/>
</dbReference>
<evidence type="ECO:0000256" key="9">
    <source>
        <dbReference type="RuleBase" id="RU003979"/>
    </source>
</evidence>
<dbReference type="PANTHER" id="PTHR11661:SF1">
    <property type="entry name" value="LARGE RIBOSOMAL SUBUNIT PROTEIN UL11M"/>
    <property type="match status" value="1"/>
</dbReference>
<keyword evidence="6 7" id="KW-0687">Ribonucleoprotein</keyword>
<evidence type="ECO:0000256" key="5">
    <source>
        <dbReference type="ARBA" id="ARBA00022980"/>
    </source>
</evidence>
<dbReference type="AlphaFoldDB" id="A0A3S5Y0D7"/>
<comment type="similarity">
    <text evidence="1 7 8">Belongs to the universal ribosomal protein uL11 family.</text>
</comment>
<evidence type="ECO:0000313" key="13">
    <source>
        <dbReference type="Proteomes" id="UP000232226"/>
    </source>
</evidence>
<dbReference type="SUPFAM" id="SSF54747">
    <property type="entry name" value="Ribosomal L11/L12e N-terminal domain"/>
    <property type="match status" value="1"/>
</dbReference>
<reference evidence="12 13" key="1">
    <citation type="submission" date="2017-10" db="EMBL/GenBank/DDBJ databases">
        <title>Complete Genome Sequence of Mesoplasma entomophilum.</title>
        <authorList>
            <person name="Knight T.F."/>
            <person name="Citino T."/>
            <person name="Rubinstein R."/>
            <person name="Neuschaefer Z."/>
        </authorList>
    </citation>
    <scope>NUCLEOTIDE SEQUENCE [LARGE SCALE GENOMIC DNA]</scope>
    <source>
        <strain evidence="12 13">TAC</strain>
    </source>
</reference>
<dbReference type="CDD" id="cd00349">
    <property type="entry name" value="Ribosomal_L11"/>
    <property type="match status" value="1"/>
</dbReference>
<keyword evidence="2 7" id="KW-0488">Methylation</keyword>
<dbReference type="InterPro" id="IPR036796">
    <property type="entry name" value="Ribosomal_uL11_N_sf"/>
</dbReference>
<comment type="function">
    <text evidence="7 9">Forms part of the ribosomal stalk which helps the ribosome interact with GTP-bound translation factors.</text>
</comment>
<dbReference type="InterPro" id="IPR020785">
    <property type="entry name" value="Ribosomal_uL11_CS"/>
</dbReference>
<accession>A0A3S5Y0D7</accession>
<dbReference type="Gene3D" id="1.10.10.250">
    <property type="entry name" value="Ribosomal protein L11, C-terminal domain"/>
    <property type="match status" value="1"/>
</dbReference>
<evidence type="ECO:0000256" key="8">
    <source>
        <dbReference type="RuleBase" id="RU003978"/>
    </source>
</evidence>
<dbReference type="Pfam" id="PF03946">
    <property type="entry name" value="Ribosomal_L11_N"/>
    <property type="match status" value="1"/>
</dbReference>
<dbReference type="PANTHER" id="PTHR11661">
    <property type="entry name" value="60S RIBOSOMAL PROTEIN L12"/>
    <property type="match status" value="1"/>
</dbReference>
<protein>
    <recommendedName>
        <fullName evidence="7">Large ribosomal subunit protein uL11</fullName>
    </recommendedName>
</protein>
<dbReference type="HAMAP" id="MF_00736">
    <property type="entry name" value="Ribosomal_uL11"/>
    <property type="match status" value="1"/>
</dbReference>
<dbReference type="InterPro" id="IPR006519">
    <property type="entry name" value="Ribosomal_uL11_bac-typ"/>
</dbReference>
<evidence type="ECO:0000259" key="11">
    <source>
        <dbReference type="Pfam" id="PF03946"/>
    </source>
</evidence>
<keyword evidence="13" id="KW-1185">Reference proteome</keyword>
<dbReference type="GO" id="GO:0070180">
    <property type="term" value="F:large ribosomal subunit rRNA binding"/>
    <property type="evidence" value="ECO:0007669"/>
    <property type="project" value="UniProtKB-UniRule"/>
</dbReference>
<dbReference type="InterPro" id="IPR000911">
    <property type="entry name" value="Ribosomal_uL11"/>
</dbReference>
<organism evidence="12 13">
    <name type="scientific">Mesoplasma entomophilum</name>
    <dbReference type="NCBI Taxonomy" id="2149"/>
    <lineage>
        <taxon>Bacteria</taxon>
        <taxon>Bacillati</taxon>
        <taxon>Mycoplasmatota</taxon>
        <taxon>Mollicutes</taxon>
        <taxon>Entomoplasmatales</taxon>
        <taxon>Entomoplasmataceae</taxon>
        <taxon>Mesoplasma</taxon>
    </lineage>
</organism>
<feature type="domain" description="Large ribosomal subunit protein uL11 C-terminal" evidence="10">
    <location>
        <begin position="67"/>
        <end position="135"/>
    </location>
</feature>
<comment type="subunit">
    <text evidence="7">Part of the ribosomal stalk of the 50S ribosomal subunit. Interacts with L10 and the large rRNA to form the base of the stalk. L10 forms an elongated spine to which L12 dimers bind in a sequential fashion forming a multimeric L10(L12)X complex.</text>
</comment>
<dbReference type="EMBL" id="CP024411">
    <property type="protein sequence ID" value="ATQ35786.1"/>
    <property type="molecule type" value="Genomic_DNA"/>
</dbReference>
<comment type="PTM">
    <text evidence="7 9">One or more lysine residues are methylated.</text>
</comment>
<feature type="domain" description="Large ribosomal subunit protein uL11 N-terminal" evidence="11">
    <location>
        <begin position="10"/>
        <end position="62"/>
    </location>
</feature>
<dbReference type="Proteomes" id="UP000232226">
    <property type="component" value="Chromosome"/>
</dbReference>
<dbReference type="InterPro" id="IPR020784">
    <property type="entry name" value="Ribosomal_uL11_N"/>
</dbReference>
<evidence type="ECO:0000259" key="10">
    <source>
        <dbReference type="Pfam" id="PF00298"/>
    </source>
</evidence>
<evidence type="ECO:0000256" key="4">
    <source>
        <dbReference type="ARBA" id="ARBA00022884"/>
    </source>
</evidence>
<evidence type="ECO:0000313" key="12">
    <source>
        <dbReference type="EMBL" id="ATQ35786.1"/>
    </source>
</evidence>
<dbReference type="InterPro" id="IPR036769">
    <property type="entry name" value="Ribosomal_uL11_C_sf"/>
</dbReference>
<dbReference type="NCBIfam" id="TIGR01632">
    <property type="entry name" value="L11_bact"/>
    <property type="match status" value="1"/>
</dbReference>
<dbReference type="KEGG" id="ment:CS528_03425"/>
<proteinExistence type="inferred from homology"/>
<evidence type="ECO:0000256" key="2">
    <source>
        <dbReference type="ARBA" id="ARBA00022481"/>
    </source>
</evidence>
<dbReference type="SMART" id="SM00649">
    <property type="entry name" value="RL11"/>
    <property type="match status" value="1"/>
</dbReference>
<gene>
    <name evidence="7 12" type="primary">rplK</name>
    <name evidence="12" type="ORF">CS528_03425</name>
</gene>
<dbReference type="SUPFAM" id="SSF46906">
    <property type="entry name" value="Ribosomal protein L11, C-terminal domain"/>
    <property type="match status" value="1"/>
</dbReference>
<keyword evidence="5 7" id="KW-0689">Ribosomal protein</keyword>
<dbReference type="GO" id="GO:0006412">
    <property type="term" value="P:translation"/>
    <property type="evidence" value="ECO:0007669"/>
    <property type="project" value="UniProtKB-UniRule"/>
</dbReference>
<keyword evidence="3 7" id="KW-0699">rRNA-binding</keyword>
<evidence type="ECO:0000256" key="3">
    <source>
        <dbReference type="ARBA" id="ARBA00022730"/>
    </source>
</evidence>
<dbReference type="Pfam" id="PF00298">
    <property type="entry name" value="Ribosomal_L11"/>
    <property type="match status" value="1"/>
</dbReference>
<dbReference type="GO" id="GO:0003735">
    <property type="term" value="F:structural constituent of ribosome"/>
    <property type="evidence" value="ECO:0007669"/>
    <property type="project" value="InterPro"/>
</dbReference>
<evidence type="ECO:0000256" key="7">
    <source>
        <dbReference type="HAMAP-Rule" id="MF_00736"/>
    </source>
</evidence>
<dbReference type="InterPro" id="IPR020783">
    <property type="entry name" value="Ribosomal_uL11_C"/>
</dbReference>
<dbReference type="GO" id="GO:0022625">
    <property type="term" value="C:cytosolic large ribosomal subunit"/>
    <property type="evidence" value="ECO:0007669"/>
    <property type="project" value="TreeGrafter"/>
</dbReference>
<dbReference type="FunFam" id="1.10.10.250:FF:000001">
    <property type="entry name" value="50S ribosomal protein L11"/>
    <property type="match status" value="1"/>
</dbReference>
<name>A0A3S5Y0D7_9MOLU</name>
<dbReference type="PROSITE" id="PS00359">
    <property type="entry name" value="RIBOSOMAL_L11"/>
    <property type="match status" value="1"/>
</dbReference>
<evidence type="ECO:0000256" key="1">
    <source>
        <dbReference type="ARBA" id="ARBA00010537"/>
    </source>
</evidence>
<evidence type="ECO:0000256" key="6">
    <source>
        <dbReference type="ARBA" id="ARBA00023274"/>
    </source>
</evidence>
<dbReference type="Gene3D" id="3.30.1550.10">
    <property type="entry name" value="Ribosomal protein L11/L12, N-terminal domain"/>
    <property type="match status" value="1"/>
</dbReference>
<keyword evidence="4 7" id="KW-0694">RNA-binding</keyword>
<sequence length="142" mass="15352">MAKRITRIAKLEFMAMQAKPGAELASLGINMPEFTKQFNDATKDRAGDVVPVVITAYDDKSFDYILKTTPAAILLKRAAGIERGASNAKTQTVATISADKVREIAEYKLVDLNANDVEAAMKIIAGTARNMGIKITGMEESN</sequence>